<evidence type="ECO:0000256" key="1">
    <source>
        <dbReference type="ARBA" id="ARBA00004141"/>
    </source>
</evidence>
<comment type="subcellular location">
    <subcellularLocation>
        <location evidence="1">Membrane</location>
        <topology evidence="1">Multi-pass membrane protein</topology>
    </subcellularLocation>
</comment>
<evidence type="ECO:0000256" key="3">
    <source>
        <dbReference type="ARBA" id="ARBA00022692"/>
    </source>
</evidence>
<accession>A0A3A3A7N0</accession>
<feature type="transmembrane region" description="Helical" evidence="6">
    <location>
        <begin position="487"/>
        <end position="506"/>
    </location>
</feature>
<reference evidence="8" key="1">
    <citation type="submission" date="2017-02" db="EMBL/GenBank/DDBJ databases">
        <authorList>
            <person name="Tafer H."/>
            <person name="Lopandic K."/>
        </authorList>
    </citation>
    <scope>NUCLEOTIDE SEQUENCE [LARGE SCALE GENOMIC DNA]</scope>
    <source>
        <strain evidence="8">CBS 366.77</strain>
    </source>
</reference>
<feature type="transmembrane region" description="Helical" evidence="6">
    <location>
        <begin position="454"/>
        <end position="475"/>
    </location>
</feature>
<sequence>MSSMPVEKDTESISYVKCPEDGRPIRGGTTQDKRDMWRVGRDQELNRNFRFLSVLGFTAVLMCTWEAALFGSSYGLTDGGKGGMIYTYMGGLFGFSFVILSMAEMASMAPTSGGQYHWVSEFAQPQSQRFLSYITGWICVLGWHTGIAGCSYTVANMLVGLVAINYPDSYTYEAWHVTLLVIAVAFVAFLFNTFLAQKLPLIEGIILIIHCFGFFGILIPLWVLAPISSASEVFGSIEDRGGWGNNGLSCLVGLVGPLYALIGPDSAVHMSEEIRDSSRVLPLGMVWTLILNGSTGLVMIVTYAFCVGNIDEVLKSQTGFAFIQVFLNATGSVRAATGMTVVIMIMQFCAAISNVATTSRQVYAFARDKGLPFSDILSKVNMTFTVPLNALCVSLVIVFLLSLINIASSIAFNAIMSLGTAALLTSYIISISCVRIKRWKKQPLPPARWSMGKFSPFVDTVSILFLAIVLTFSFFPLTNHVTPDSMNWSIVIFSGVVIFSLTYYFAYAKRVYHGPVTRVRVVE</sequence>
<feature type="transmembrane region" description="Helical" evidence="6">
    <location>
        <begin position="410"/>
        <end position="434"/>
    </location>
</feature>
<feature type="transmembrane region" description="Helical" evidence="6">
    <location>
        <begin position="201"/>
        <end position="223"/>
    </location>
</feature>
<keyword evidence="2" id="KW-0813">Transport</keyword>
<feature type="transmembrane region" description="Helical" evidence="6">
    <location>
        <begin position="243"/>
        <end position="262"/>
    </location>
</feature>
<keyword evidence="5 6" id="KW-0472">Membrane</keyword>
<gene>
    <name evidence="7" type="ORF">PHISCL_02262</name>
</gene>
<proteinExistence type="predicted"/>
<evidence type="ECO:0000256" key="2">
    <source>
        <dbReference type="ARBA" id="ARBA00022448"/>
    </source>
</evidence>
<dbReference type="STRING" id="2070753.A0A3A3A7N0"/>
<evidence type="ECO:0000313" key="8">
    <source>
        <dbReference type="Proteomes" id="UP000266188"/>
    </source>
</evidence>
<dbReference type="PANTHER" id="PTHR45649:SF2">
    <property type="entry name" value="ACID PERMEASE, PUTATIVE-RELATED"/>
    <property type="match status" value="1"/>
</dbReference>
<dbReference type="GO" id="GO:0016020">
    <property type="term" value="C:membrane"/>
    <property type="evidence" value="ECO:0007669"/>
    <property type="project" value="UniProtKB-SubCell"/>
</dbReference>
<feature type="transmembrane region" description="Helical" evidence="6">
    <location>
        <begin position="51"/>
        <end position="73"/>
    </location>
</feature>
<keyword evidence="8" id="KW-1185">Reference proteome</keyword>
<feature type="transmembrane region" description="Helical" evidence="6">
    <location>
        <begin position="130"/>
        <end position="154"/>
    </location>
</feature>
<dbReference type="PANTHER" id="PTHR45649">
    <property type="entry name" value="AMINO-ACID PERMEASE BAT1"/>
    <property type="match status" value="1"/>
</dbReference>
<evidence type="ECO:0000256" key="6">
    <source>
        <dbReference type="SAM" id="Phobius"/>
    </source>
</evidence>
<dbReference type="Pfam" id="PF13520">
    <property type="entry name" value="AA_permease_2"/>
    <property type="match status" value="1"/>
</dbReference>
<feature type="transmembrane region" description="Helical" evidence="6">
    <location>
        <begin position="283"/>
        <end position="305"/>
    </location>
</feature>
<dbReference type="GO" id="GO:0022857">
    <property type="term" value="F:transmembrane transporter activity"/>
    <property type="evidence" value="ECO:0007669"/>
    <property type="project" value="InterPro"/>
</dbReference>
<feature type="transmembrane region" description="Helical" evidence="6">
    <location>
        <begin position="85"/>
        <end position="109"/>
    </location>
</feature>
<keyword evidence="3 6" id="KW-0812">Transmembrane</keyword>
<dbReference type="OrthoDB" id="3257095at2759"/>
<feature type="transmembrane region" description="Helical" evidence="6">
    <location>
        <begin position="380"/>
        <end position="404"/>
    </location>
</feature>
<keyword evidence="4 6" id="KW-1133">Transmembrane helix</keyword>
<feature type="transmembrane region" description="Helical" evidence="6">
    <location>
        <begin position="174"/>
        <end position="194"/>
    </location>
</feature>
<dbReference type="AlphaFoldDB" id="A0A3A3A7N0"/>
<dbReference type="Gene3D" id="1.20.1740.10">
    <property type="entry name" value="Amino acid/polyamine transporter I"/>
    <property type="match status" value="1"/>
</dbReference>
<protein>
    <submittedName>
        <fullName evidence="7">Permease</fullName>
    </submittedName>
</protein>
<dbReference type="InterPro" id="IPR002293">
    <property type="entry name" value="AA/rel_permease1"/>
</dbReference>
<organism evidence="7 8">
    <name type="scientific">Aspergillus sclerotialis</name>
    <dbReference type="NCBI Taxonomy" id="2070753"/>
    <lineage>
        <taxon>Eukaryota</taxon>
        <taxon>Fungi</taxon>
        <taxon>Dikarya</taxon>
        <taxon>Ascomycota</taxon>
        <taxon>Pezizomycotina</taxon>
        <taxon>Eurotiomycetes</taxon>
        <taxon>Eurotiomycetidae</taxon>
        <taxon>Eurotiales</taxon>
        <taxon>Aspergillaceae</taxon>
        <taxon>Aspergillus</taxon>
        <taxon>Aspergillus subgen. Polypaecilum</taxon>
    </lineage>
</organism>
<evidence type="ECO:0000256" key="4">
    <source>
        <dbReference type="ARBA" id="ARBA00022989"/>
    </source>
</evidence>
<evidence type="ECO:0000313" key="7">
    <source>
        <dbReference type="EMBL" id="RJE25371.1"/>
    </source>
</evidence>
<dbReference type="Proteomes" id="UP000266188">
    <property type="component" value="Unassembled WGS sequence"/>
</dbReference>
<comment type="caution">
    <text evidence="7">The sequence shown here is derived from an EMBL/GenBank/DDBJ whole genome shotgun (WGS) entry which is preliminary data.</text>
</comment>
<dbReference type="PIRSF" id="PIRSF006060">
    <property type="entry name" value="AA_transporter"/>
    <property type="match status" value="1"/>
</dbReference>
<evidence type="ECO:0000256" key="5">
    <source>
        <dbReference type="ARBA" id="ARBA00023136"/>
    </source>
</evidence>
<name>A0A3A3A7N0_9EURO</name>
<dbReference type="EMBL" id="MVGC01000049">
    <property type="protein sequence ID" value="RJE25371.1"/>
    <property type="molecule type" value="Genomic_DNA"/>
</dbReference>
<feature type="transmembrane region" description="Helical" evidence="6">
    <location>
        <begin position="335"/>
        <end position="359"/>
    </location>
</feature>